<keyword evidence="2" id="KW-1185">Reference proteome</keyword>
<organism evidence="1 2">
    <name type="scientific">Tanacetum coccineum</name>
    <dbReference type="NCBI Taxonomy" id="301880"/>
    <lineage>
        <taxon>Eukaryota</taxon>
        <taxon>Viridiplantae</taxon>
        <taxon>Streptophyta</taxon>
        <taxon>Embryophyta</taxon>
        <taxon>Tracheophyta</taxon>
        <taxon>Spermatophyta</taxon>
        <taxon>Magnoliopsida</taxon>
        <taxon>eudicotyledons</taxon>
        <taxon>Gunneridae</taxon>
        <taxon>Pentapetalae</taxon>
        <taxon>asterids</taxon>
        <taxon>campanulids</taxon>
        <taxon>Asterales</taxon>
        <taxon>Asteraceae</taxon>
        <taxon>Asteroideae</taxon>
        <taxon>Anthemideae</taxon>
        <taxon>Anthemidinae</taxon>
        <taxon>Tanacetum</taxon>
    </lineage>
</organism>
<proteinExistence type="predicted"/>
<protein>
    <submittedName>
        <fullName evidence="1">Uncharacterized protein</fullName>
    </submittedName>
</protein>
<dbReference type="EMBL" id="BQNB010021556">
    <property type="protein sequence ID" value="GJU07595.1"/>
    <property type="molecule type" value="Genomic_DNA"/>
</dbReference>
<sequence>MVSQTRYNMVVDDETRESLRGTIAILIMEEMEKVTDEMRNAIVVDNGTAMVRNQGEDQRQNMQFTRVTKIRFPKYRMKILRVGCTNVVFENYG</sequence>
<evidence type="ECO:0000313" key="1">
    <source>
        <dbReference type="EMBL" id="GJU07595.1"/>
    </source>
</evidence>
<reference evidence="1" key="1">
    <citation type="journal article" date="2022" name="Int. J. Mol. Sci.">
        <title>Draft Genome of Tanacetum Coccineum: Genomic Comparison of Closely Related Tanacetum-Family Plants.</title>
        <authorList>
            <person name="Yamashiro T."/>
            <person name="Shiraishi A."/>
            <person name="Nakayama K."/>
            <person name="Satake H."/>
        </authorList>
    </citation>
    <scope>NUCLEOTIDE SEQUENCE</scope>
</reference>
<accession>A0ABQ5J6P7</accession>
<gene>
    <name evidence="1" type="ORF">Tco_1124025</name>
</gene>
<reference evidence="1" key="2">
    <citation type="submission" date="2022-01" db="EMBL/GenBank/DDBJ databases">
        <authorList>
            <person name="Yamashiro T."/>
            <person name="Shiraishi A."/>
            <person name="Satake H."/>
            <person name="Nakayama K."/>
        </authorList>
    </citation>
    <scope>NUCLEOTIDE SEQUENCE</scope>
</reference>
<name>A0ABQ5J6P7_9ASTR</name>
<dbReference type="Proteomes" id="UP001151760">
    <property type="component" value="Unassembled WGS sequence"/>
</dbReference>
<evidence type="ECO:0000313" key="2">
    <source>
        <dbReference type="Proteomes" id="UP001151760"/>
    </source>
</evidence>
<comment type="caution">
    <text evidence="1">The sequence shown here is derived from an EMBL/GenBank/DDBJ whole genome shotgun (WGS) entry which is preliminary data.</text>
</comment>